<name>A0AAW1Y7Q6_RUBAR</name>
<keyword evidence="3" id="KW-0449">Lipoprotein</keyword>
<evidence type="ECO:0000256" key="2">
    <source>
        <dbReference type="ARBA" id="ARBA00022723"/>
    </source>
</evidence>
<evidence type="ECO:0000256" key="3">
    <source>
        <dbReference type="ARBA" id="ARBA00023288"/>
    </source>
</evidence>
<gene>
    <name evidence="7" type="ORF">M0R45_009669</name>
</gene>
<feature type="domain" description="HMA" evidence="6">
    <location>
        <begin position="1"/>
        <end position="68"/>
    </location>
</feature>
<dbReference type="Pfam" id="PF00403">
    <property type="entry name" value="HMA"/>
    <property type="match status" value="1"/>
</dbReference>
<protein>
    <recommendedName>
        <fullName evidence="6">HMA domain-containing protein</fullName>
    </recommendedName>
</protein>
<evidence type="ECO:0000256" key="4">
    <source>
        <dbReference type="ARBA" id="ARBA00023289"/>
    </source>
</evidence>
<proteinExistence type="inferred from homology"/>
<organism evidence="7 8">
    <name type="scientific">Rubus argutus</name>
    <name type="common">Southern blackberry</name>
    <dbReference type="NCBI Taxonomy" id="59490"/>
    <lineage>
        <taxon>Eukaryota</taxon>
        <taxon>Viridiplantae</taxon>
        <taxon>Streptophyta</taxon>
        <taxon>Embryophyta</taxon>
        <taxon>Tracheophyta</taxon>
        <taxon>Spermatophyta</taxon>
        <taxon>Magnoliopsida</taxon>
        <taxon>eudicotyledons</taxon>
        <taxon>Gunneridae</taxon>
        <taxon>Pentapetalae</taxon>
        <taxon>rosids</taxon>
        <taxon>fabids</taxon>
        <taxon>Rosales</taxon>
        <taxon>Rosaceae</taxon>
        <taxon>Rosoideae</taxon>
        <taxon>Rosoideae incertae sedis</taxon>
        <taxon>Rubus</taxon>
    </lineage>
</organism>
<dbReference type="PROSITE" id="PS50846">
    <property type="entry name" value="HMA_2"/>
    <property type="match status" value="1"/>
</dbReference>
<evidence type="ECO:0000256" key="1">
    <source>
        <dbReference type="ARBA" id="ARBA00022481"/>
    </source>
</evidence>
<dbReference type="InterPro" id="IPR051863">
    <property type="entry name" value="HIPP"/>
</dbReference>
<dbReference type="InterPro" id="IPR036163">
    <property type="entry name" value="HMA_dom_sf"/>
</dbReference>
<evidence type="ECO:0000313" key="8">
    <source>
        <dbReference type="Proteomes" id="UP001457282"/>
    </source>
</evidence>
<keyword evidence="8" id="KW-1185">Reference proteome</keyword>
<sequence>MKKTVVKVNMNCQICKTDSLKAVTKLTGIDMVAVDDEKGTLTVVGVVDPLCIVKRLRKIGKNAEIISVGPEPPPAPKSDSVSFDIPPCCNQCQLVAVGHGLFDDGRICNIL</sequence>
<dbReference type="InterPro" id="IPR006121">
    <property type="entry name" value="HMA_dom"/>
</dbReference>
<dbReference type="PANTHER" id="PTHR45811:SF33">
    <property type="entry name" value="HEAVY METAL-ASSOCIATED ISOPRENYLATED PLANT PROTEIN 2-RELATED"/>
    <property type="match status" value="1"/>
</dbReference>
<comment type="caution">
    <text evidence="7">The sequence shown here is derived from an EMBL/GenBank/DDBJ whole genome shotgun (WGS) entry which is preliminary data.</text>
</comment>
<dbReference type="AlphaFoldDB" id="A0AAW1Y7Q6"/>
<evidence type="ECO:0000313" key="7">
    <source>
        <dbReference type="EMBL" id="KAK9944085.1"/>
    </source>
</evidence>
<keyword evidence="4" id="KW-0636">Prenylation</keyword>
<keyword evidence="1" id="KW-0488">Methylation</keyword>
<dbReference type="EMBL" id="JBEDUW010000002">
    <property type="protein sequence ID" value="KAK9944085.1"/>
    <property type="molecule type" value="Genomic_DNA"/>
</dbReference>
<dbReference type="Gene3D" id="3.30.70.100">
    <property type="match status" value="1"/>
</dbReference>
<evidence type="ECO:0000256" key="5">
    <source>
        <dbReference type="ARBA" id="ARBA00024045"/>
    </source>
</evidence>
<reference evidence="7 8" key="1">
    <citation type="journal article" date="2023" name="G3 (Bethesda)">
        <title>A chromosome-length genome assembly and annotation of blackberry (Rubus argutus, cv. 'Hillquist').</title>
        <authorList>
            <person name="Bruna T."/>
            <person name="Aryal R."/>
            <person name="Dudchenko O."/>
            <person name="Sargent D.J."/>
            <person name="Mead D."/>
            <person name="Buti M."/>
            <person name="Cavallini A."/>
            <person name="Hytonen T."/>
            <person name="Andres J."/>
            <person name="Pham M."/>
            <person name="Weisz D."/>
            <person name="Mascagni F."/>
            <person name="Usai G."/>
            <person name="Natali L."/>
            <person name="Bassil N."/>
            <person name="Fernandez G.E."/>
            <person name="Lomsadze A."/>
            <person name="Armour M."/>
            <person name="Olukolu B."/>
            <person name="Poorten T."/>
            <person name="Britton C."/>
            <person name="Davik J."/>
            <person name="Ashrafi H."/>
            <person name="Aiden E.L."/>
            <person name="Borodovsky M."/>
            <person name="Worthington M."/>
        </authorList>
    </citation>
    <scope>NUCLEOTIDE SEQUENCE [LARGE SCALE GENOMIC DNA]</scope>
    <source>
        <strain evidence="7">PI 553951</strain>
    </source>
</reference>
<dbReference type="SUPFAM" id="SSF55008">
    <property type="entry name" value="HMA, heavy metal-associated domain"/>
    <property type="match status" value="1"/>
</dbReference>
<dbReference type="Proteomes" id="UP001457282">
    <property type="component" value="Unassembled WGS sequence"/>
</dbReference>
<comment type="similarity">
    <text evidence="5">Belongs to the HIPP family.</text>
</comment>
<accession>A0AAW1Y7Q6</accession>
<dbReference type="GO" id="GO:0046872">
    <property type="term" value="F:metal ion binding"/>
    <property type="evidence" value="ECO:0007669"/>
    <property type="project" value="UniProtKB-KW"/>
</dbReference>
<keyword evidence="2" id="KW-0479">Metal-binding</keyword>
<dbReference type="PANTHER" id="PTHR45811">
    <property type="entry name" value="COPPER TRANSPORT PROTEIN FAMILY-RELATED"/>
    <property type="match status" value="1"/>
</dbReference>
<evidence type="ECO:0000259" key="6">
    <source>
        <dbReference type="PROSITE" id="PS50846"/>
    </source>
</evidence>